<evidence type="ECO:0000313" key="2">
    <source>
        <dbReference type="EMBL" id="KAF2760577.1"/>
    </source>
</evidence>
<dbReference type="Proteomes" id="UP000799437">
    <property type="component" value="Unassembled WGS sequence"/>
</dbReference>
<feature type="compositionally biased region" description="Polar residues" evidence="1">
    <location>
        <begin position="41"/>
        <end position="60"/>
    </location>
</feature>
<feature type="region of interest" description="Disordered" evidence="1">
    <location>
        <begin position="1"/>
        <end position="101"/>
    </location>
</feature>
<name>A0A6A6WG31_9PEZI</name>
<evidence type="ECO:0000256" key="1">
    <source>
        <dbReference type="SAM" id="MobiDB-lite"/>
    </source>
</evidence>
<sequence length="198" mass="22226">MPVPQSRVRRTHSESSFSHPSSRSERSSHSPVPASPDSLPMSPSSVLSGSTAYTTSSRYQPLTPHGMPKSPKLNTKGLSPTSHRFDPEPRSPATTAYTQPSFVSELHISPVSPERTILPRLTYMPKRSGAPRSRSESRSPHRARHETASCATCNSSLFKRISDKVRRIKLQRVPKKKSPKPERHFEVERVQDLHWSEL</sequence>
<reference evidence="2" key="1">
    <citation type="journal article" date="2020" name="Stud. Mycol.">
        <title>101 Dothideomycetes genomes: a test case for predicting lifestyles and emergence of pathogens.</title>
        <authorList>
            <person name="Haridas S."/>
            <person name="Albert R."/>
            <person name="Binder M."/>
            <person name="Bloem J."/>
            <person name="Labutti K."/>
            <person name="Salamov A."/>
            <person name="Andreopoulos B."/>
            <person name="Baker S."/>
            <person name="Barry K."/>
            <person name="Bills G."/>
            <person name="Bluhm B."/>
            <person name="Cannon C."/>
            <person name="Castanera R."/>
            <person name="Culley D."/>
            <person name="Daum C."/>
            <person name="Ezra D."/>
            <person name="Gonzalez J."/>
            <person name="Henrissat B."/>
            <person name="Kuo A."/>
            <person name="Liang C."/>
            <person name="Lipzen A."/>
            <person name="Lutzoni F."/>
            <person name="Magnuson J."/>
            <person name="Mondo S."/>
            <person name="Nolan M."/>
            <person name="Ohm R."/>
            <person name="Pangilinan J."/>
            <person name="Park H.-J."/>
            <person name="Ramirez L."/>
            <person name="Alfaro M."/>
            <person name="Sun H."/>
            <person name="Tritt A."/>
            <person name="Yoshinaga Y."/>
            <person name="Zwiers L.-H."/>
            <person name="Turgeon B."/>
            <person name="Goodwin S."/>
            <person name="Spatafora J."/>
            <person name="Crous P."/>
            <person name="Grigoriev I."/>
        </authorList>
    </citation>
    <scope>NUCLEOTIDE SEQUENCE</scope>
    <source>
        <strain evidence="2">CBS 121739</strain>
    </source>
</reference>
<organism evidence="2 3">
    <name type="scientific">Pseudovirgaria hyperparasitica</name>
    <dbReference type="NCBI Taxonomy" id="470096"/>
    <lineage>
        <taxon>Eukaryota</taxon>
        <taxon>Fungi</taxon>
        <taxon>Dikarya</taxon>
        <taxon>Ascomycota</taxon>
        <taxon>Pezizomycotina</taxon>
        <taxon>Dothideomycetes</taxon>
        <taxon>Dothideomycetes incertae sedis</taxon>
        <taxon>Acrospermales</taxon>
        <taxon>Acrospermaceae</taxon>
        <taxon>Pseudovirgaria</taxon>
    </lineage>
</organism>
<gene>
    <name evidence="2" type="ORF">EJ05DRAFT_509098</name>
</gene>
<dbReference type="EMBL" id="ML996568">
    <property type="protein sequence ID" value="KAF2760577.1"/>
    <property type="molecule type" value="Genomic_DNA"/>
</dbReference>
<protein>
    <submittedName>
        <fullName evidence="2">Uncharacterized protein</fullName>
    </submittedName>
</protein>
<feature type="compositionally biased region" description="Polar residues" evidence="1">
    <location>
        <begin position="72"/>
        <end position="82"/>
    </location>
</feature>
<feature type="region of interest" description="Disordered" evidence="1">
    <location>
        <begin position="117"/>
        <end position="149"/>
    </location>
</feature>
<feature type="region of interest" description="Disordered" evidence="1">
    <location>
        <begin position="172"/>
        <end position="198"/>
    </location>
</feature>
<dbReference type="OrthoDB" id="10423601at2759"/>
<keyword evidence="3" id="KW-1185">Reference proteome</keyword>
<proteinExistence type="predicted"/>
<dbReference type="RefSeq" id="XP_033603028.1">
    <property type="nucleotide sequence ID" value="XM_033748071.1"/>
</dbReference>
<feature type="compositionally biased region" description="Basic and acidic residues" evidence="1">
    <location>
        <begin position="179"/>
        <end position="198"/>
    </location>
</feature>
<dbReference type="GeneID" id="54489125"/>
<dbReference type="AlphaFoldDB" id="A0A6A6WG31"/>
<feature type="compositionally biased region" description="Polar residues" evidence="1">
    <location>
        <begin position="92"/>
        <end position="101"/>
    </location>
</feature>
<accession>A0A6A6WG31</accession>
<evidence type="ECO:0000313" key="3">
    <source>
        <dbReference type="Proteomes" id="UP000799437"/>
    </source>
</evidence>